<name>W0AA12_9SPHN</name>
<evidence type="ECO:0000256" key="1">
    <source>
        <dbReference type="SAM" id="SignalP"/>
    </source>
</evidence>
<sequence length="128" mass="13776">MMKGFIAGVALLAATGAWAQAAAPGAACPAGTRYGTIRHSLIKPGKLAVFEKAVAAHNAWYVDKKNATRTRLMRLVDKRALMESEAATITLYADTPMPERDAAFEAFTALYRDSSTLKDEMRGCLPAL</sequence>
<gene>
    <name evidence="2" type="ORF">NX02_08015</name>
</gene>
<evidence type="ECO:0000313" key="2">
    <source>
        <dbReference type="EMBL" id="AHE53327.1"/>
    </source>
</evidence>
<dbReference type="KEGG" id="ssan:NX02_08015"/>
<reference evidence="2 3" key="1">
    <citation type="submission" date="2013-07" db="EMBL/GenBank/DDBJ databases">
        <title>Completed genome of Sphingomonas sanxanigenens NX02.</title>
        <authorList>
            <person name="Ma T."/>
            <person name="Huang H."/>
            <person name="Wu M."/>
            <person name="Li X."/>
            <person name="Li G."/>
        </authorList>
    </citation>
    <scope>NUCLEOTIDE SEQUENCE [LARGE SCALE GENOMIC DNA]</scope>
    <source>
        <strain evidence="2 3">NX02</strain>
    </source>
</reference>
<feature type="signal peptide" evidence="1">
    <location>
        <begin position="1"/>
        <end position="19"/>
    </location>
</feature>
<keyword evidence="1" id="KW-0732">Signal</keyword>
<dbReference type="AlphaFoldDB" id="W0AA12"/>
<accession>W0AA12</accession>
<dbReference type="EMBL" id="CP006644">
    <property type="protein sequence ID" value="AHE53327.1"/>
    <property type="molecule type" value="Genomic_DNA"/>
</dbReference>
<dbReference type="Proteomes" id="UP000018851">
    <property type="component" value="Chromosome"/>
</dbReference>
<protein>
    <submittedName>
        <fullName evidence="2">Uncharacterized protein</fullName>
    </submittedName>
</protein>
<dbReference type="HOGENOM" id="CLU_1958176_0_0_5"/>
<keyword evidence="3" id="KW-1185">Reference proteome</keyword>
<feature type="chain" id="PRO_5004786083" evidence="1">
    <location>
        <begin position="20"/>
        <end position="128"/>
    </location>
</feature>
<dbReference type="PATRIC" id="fig|1123269.5.peg.1567"/>
<dbReference type="STRING" id="1123269.NX02_08015"/>
<evidence type="ECO:0000313" key="3">
    <source>
        <dbReference type="Proteomes" id="UP000018851"/>
    </source>
</evidence>
<proteinExistence type="predicted"/>
<organism evidence="2 3">
    <name type="scientific">Sphingomonas sanxanigenens DSM 19645 = NX02</name>
    <dbReference type="NCBI Taxonomy" id="1123269"/>
    <lineage>
        <taxon>Bacteria</taxon>
        <taxon>Pseudomonadati</taxon>
        <taxon>Pseudomonadota</taxon>
        <taxon>Alphaproteobacteria</taxon>
        <taxon>Sphingomonadales</taxon>
        <taxon>Sphingomonadaceae</taxon>
        <taxon>Sphingomonas</taxon>
    </lineage>
</organism>